<sequence>MSCQNDEILQADKLDNRNNYCQSGLRVLNGYDLYFENYRHRENDVNGCDELLLRHALHNHGRNCNAVLNCARSLKNTSKLILMILLILQIRIA</sequence>
<accession>A0ABN1MQK8</accession>
<proteinExistence type="predicted"/>
<name>A0ABN1MQK8_9FLAO</name>
<protein>
    <submittedName>
        <fullName evidence="1">Uncharacterized protein</fullName>
    </submittedName>
</protein>
<comment type="caution">
    <text evidence="1">The sequence shown here is derived from an EMBL/GenBank/DDBJ whole genome shotgun (WGS) entry which is preliminary data.</text>
</comment>
<keyword evidence="2" id="KW-1185">Reference proteome</keyword>
<gene>
    <name evidence="1" type="ORF">GCM10009118_16210</name>
</gene>
<evidence type="ECO:0000313" key="2">
    <source>
        <dbReference type="Proteomes" id="UP001501126"/>
    </source>
</evidence>
<dbReference type="EMBL" id="BAAAFH010000011">
    <property type="protein sequence ID" value="GAA0875212.1"/>
    <property type="molecule type" value="Genomic_DNA"/>
</dbReference>
<reference evidence="1 2" key="1">
    <citation type="journal article" date="2019" name="Int. J. Syst. Evol. Microbiol.">
        <title>The Global Catalogue of Microorganisms (GCM) 10K type strain sequencing project: providing services to taxonomists for standard genome sequencing and annotation.</title>
        <authorList>
            <consortium name="The Broad Institute Genomics Platform"/>
            <consortium name="The Broad Institute Genome Sequencing Center for Infectious Disease"/>
            <person name="Wu L."/>
            <person name="Ma J."/>
        </authorList>
    </citation>
    <scope>NUCLEOTIDE SEQUENCE [LARGE SCALE GENOMIC DNA]</scope>
    <source>
        <strain evidence="1 2">JCM 16083</strain>
    </source>
</reference>
<organism evidence="1 2">
    <name type="scientific">Wandonia haliotis</name>
    <dbReference type="NCBI Taxonomy" id="574963"/>
    <lineage>
        <taxon>Bacteria</taxon>
        <taxon>Pseudomonadati</taxon>
        <taxon>Bacteroidota</taxon>
        <taxon>Flavobacteriia</taxon>
        <taxon>Flavobacteriales</taxon>
        <taxon>Crocinitomicaceae</taxon>
        <taxon>Wandonia</taxon>
    </lineage>
</organism>
<dbReference type="Proteomes" id="UP001501126">
    <property type="component" value="Unassembled WGS sequence"/>
</dbReference>
<evidence type="ECO:0000313" key="1">
    <source>
        <dbReference type="EMBL" id="GAA0875212.1"/>
    </source>
</evidence>